<evidence type="ECO:0000259" key="11">
    <source>
        <dbReference type="PROSITE" id="PS51746"/>
    </source>
</evidence>
<dbReference type="InterPro" id="IPR050236">
    <property type="entry name" value="Ser_Thr_kinase_AGC"/>
</dbReference>
<keyword evidence="3" id="KW-0808">Transferase</keyword>
<evidence type="ECO:0000256" key="4">
    <source>
        <dbReference type="ARBA" id="ARBA00022741"/>
    </source>
</evidence>
<dbReference type="Gene3D" id="3.60.40.10">
    <property type="entry name" value="PPM-type phosphatase domain"/>
    <property type="match status" value="1"/>
</dbReference>
<proteinExistence type="predicted"/>
<evidence type="ECO:0000256" key="8">
    <source>
        <dbReference type="ARBA" id="ARBA00048679"/>
    </source>
</evidence>
<feature type="domain" description="Protein kinase" evidence="10">
    <location>
        <begin position="315"/>
        <end position="575"/>
    </location>
</feature>
<dbReference type="InterPro" id="IPR000719">
    <property type="entry name" value="Prot_kinase_dom"/>
</dbReference>
<dbReference type="PROSITE" id="PS50011">
    <property type="entry name" value="PROTEIN_KINASE_DOM"/>
    <property type="match status" value="1"/>
</dbReference>
<keyword evidence="9" id="KW-0472">Membrane</keyword>
<dbReference type="Pfam" id="PF13672">
    <property type="entry name" value="PP2C_2"/>
    <property type="match status" value="1"/>
</dbReference>
<dbReference type="Pfam" id="PF00069">
    <property type="entry name" value="Pkinase"/>
    <property type="match status" value="1"/>
</dbReference>
<keyword evidence="6" id="KW-0067">ATP-binding</keyword>
<comment type="caution">
    <text evidence="12">The sequence shown here is derived from an EMBL/GenBank/DDBJ whole genome shotgun (WGS) entry which is preliminary data.</text>
</comment>
<dbReference type="OrthoDB" id="9801841at2"/>
<reference evidence="12 13" key="1">
    <citation type="submission" date="2018-12" db="EMBL/GenBank/DDBJ databases">
        <authorList>
            <person name="Yu L."/>
        </authorList>
    </citation>
    <scope>NUCLEOTIDE SEQUENCE [LARGE SCALE GENOMIC DNA]</scope>
    <source>
        <strain evidence="12 13">HAW-EB5</strain>
    </source>
</reference>
<comment type="catalytic activity">
    <reaction evidence="8">
        <text>L-seryl-[protein] + ATP = O-phospho-L-seryl-[protein] + ADP + H(+)</text>
        <dbReference type="Rhea" id="RHEA:17989"/>
        <dbReference type="Rhea" id="RHEA-COMP:9863"/>
        <dbReference type="Rhea" id="RHEA-COMP:11604"/>
        <dbReference type="ChEBI" id="CHEBI:15378"/>
        <dbReference type="ChEBI" id="CHEBI:29999"/>
        <dbReference type="ChEBI" id="CHEBI:30616"/>
        <dbReference type="ChEBI" id="CHEBI:83421"/>
        <dbReference type="ChEBI" id="CHEBI:456216"/>
        <dbReference type="EC" id="2.7.11.1"/>
    </reaction>
</comment>
<dbReference type="GO" id="GO:0005524">
    <property type="term" value="F:ATP binding"/>
    <property type="evidence" value="ECO:0007669"/>
    <property type="project" value="UniProtKB-KW"/>
</dbReference>
<dbReference type="InterPro" id="IPR036457">
    <property type="entry name" value="PPM-type-like_dom_sf"/>
</dbReference>
<dbReference type="Proteomes" id="UP000282060">
    <property type="component" value="Unassembled WGS sequence"/>
</dbReference>
<dbReference type="Gene3D" id="1.10.510.10">
    <property type="entry name" value="Transferase(Phosphotransferase) domain 1"/>
    <property type="match status" value="1"/>
</dbReference>
<dbReference type="RefSeq" id="WP_126506012.1">
    <property type="nucleotide sequence ID" value="NZ_RXNV01000004.1"/>
</dbReference>
<evidence type="ECO:0000256" key="7">
    <source>
        <dbReference type="ARBA" id="ARBA00047899"/>
    </source>
</evidence>
<evidence type="ECO:0000313" key="12">
    <source>
        <dbReference type="EMBL" id="RTR32173.1"/>
    </source>
</evidence>
<evidence type="ECO:0000313" key="13">
    <source>
        <dbReference type="Proteomes" id="UP000282060"/>
    </source>
</evidence>
<evidence type="ECO:0000256" key="2">
    <source>
        <dbReference type="ARBA" id="ARBA00022527"/>
    </source>
</evidence>
<dbReference type="CDD" id="cd00143">
    <property type="entry name" value="PP2Cc"/>
    <property type="match status" value="1"/>
</dbReference>
<evidence type="ECO:0000259" key="10">
    <source>
        <dbReference type="PROSITE" id="PS50011"/>
    </source>
</evidence>
<dbReference type="PROSITE" id="PS51746">
    <property type="entry name" value="PPM_2"/>
    <property type="match status" value="1"/>
</dbReference>
<keyword evidence="13" id="KW-1185">Reference proteome</keyword>
<accession>A0A3S0JZ37</accession>
<keyword evidence="2" id="KW-0723">Serine/threonine-protein kinase</keyword>
<keyword evidence="9" id="KW-0812">Transmembrane</keyword>
<dbReference type="EC" id="2.7.11.1" evidence="1"/>
<dbReference type="PANTHER" id="PTHR24356">
    <property type="entry name" value="SERINE/THREONINE-PROTEIN KINASE"/>
    <property type="match status" value="1"/>
</dbReference>
<dbReference type="CDD" id="cd14014">
    <property type="entry name" value="STKc_PknB_like"/>
    <property type="match status" value="1"/>
</dbReference>
<evidence type="ECO:0000256" key="5">
    <source>
        <dbReference type="ARBA" id="ARBA00022777"/>
    </source>
</evidence>
<evidence type="ECO:0000256" key="9">
    <source>
        <dbReference type="SAM" id="Phobius"/>
    </source>
</evidence>
<dbReference type="InterPro" id="IPR011009">
    <property type="entry name" value="Kinase-like_dom_sf"/>
</dbReference>
<dbReference type="SUPFAM" id="SSF81606">
    <property type="entry name" value="PP2C-like"/>
    <property type="match status" value="1"/>
</dbReference>
<comment type="catalytic activity">
    <reaction evidence="7">
        <text>L-threonyl-[protein] + ATP = O-phospho-L-threonyl-[protein] + ADP + H(+)</text>
        <dbReference type="Rhea" id="RHEA:46608"/>
        <dbReference type="Rhea" id="RHEA-COMP:11060"/>
        <dbReference type="Rhea" id="RHEA-COMP:11605"/>
        <dbReference type="ChEBI" id="CHEBI:15378"/>
        <dbReference type="ChEBI" id="CHEBI:30013"/>
        <dbReference type="ChEBI" id="CHEBI:30616"/>
        <dbReference type="ChEBI" id="CHEBI:61977"/>
        <dbReference type="ChEBI" id="CHEBI:456216"/>
        <dbReference type="EC" id="2.7.11.1"/>
    </reaction>
</comment>
<evidence type="ECO:0000256" key="1">
    <source>
        <dbReference type="ARBA" id="ARBA00012513"/>
    </source>
</evidence>
<dbReference type="SMART" id="SM00331">
    <property type="entry name" value="PP2C_SIG"/>
    <property type="match status" value="1"/>
</dbReference>
<evidence type="ECO:0000256" key="6">
    <source>
        <dbReference type="ARBA" id="ARBA00022840"/>
    </source>
</evidence>
<keyword evidence="5 12" id="KW-0418">Kinase</keyword>
<dbReference type="InterPro" id="IPR001932">
    <property type="entry name" value="PPM-type_phosphatase-like_dom"/>
</dbReference>
<sequence length="618" mass="69436">MTASVPDKVLDSQAICSPEVTKAPLYDEGLPLNGALAIAAGQYSSGGVKPVNEDAIGIRIPDGLMLTTKGAVTVICDGVSAAEAAEQASSISVSNFITDYYSTPDSWSVKKSSSQVITALNRWLFGLGQDYREAQRGYVCTFTSLIFKSCTAHLLHVGDSRAYRFRSGKLERLSRDHITVLGSDKRYLARALGLDVKLDVDYRKLDMKVGDLYLLTTDGIHDVVSDSEVGSRITAFNRQWQGLRESVDLADSHHFDDFCRQLAQDSIALGSRDNVSCQLLSIERLPSQNIDDLYQQLSTLPFPPPLQQGMKLDGYLIEKVLHQSQRSQVYLVTNKKGERRCIKTPSVNYLDDAAYIERFMLESWIGHRINSPNVVRLLDRDRPKSSLYYVSEYLKGMPLSLWIDRNPNPSVQEVLMLLKQIEAGVRAFHRKETIHQDLKPDNILLTYEGQIKVIDFGSCHIKGIAEIATPLQRDIILGTADYSAPESVLGYRVCYSADLFSLAVITFEMLTGQLPFKGKLAQCRSKRDYHKLSYTPCYELNPMIPQWMDPVIKQALSIDPDNRQADTCEFLYELTQPINKMSKRVAKSELSLIERDPLRFWQGLSVFFGLISLLLLMT</sequence>
<dbReference type="AlphaFoldDB" id="A0A3S0JZ37"/>
<protein>
    <recommendedName>
        <fullName evidence="1">non-specific serine/threonine protein kinase</fullName>
        <ecNumber evidence="1">2.7.11.1</ecNumber>
    </recommendedName>
</protein>
<keyword evidence="9" id="KW-1133">Transmembrane helix</keyword>
<evidence type="ECO:0000256" key="3">
    <source>
        <dbReference type="ARBA" id="ARBA00022679"/>
    </source>
</evidence>
<keyword evidence="4" id="KW-0547">Nucleotide-binding</keyword>
<dbReference type="PANTHER" id="PTHR24356:SF1">
    <property type="entry name" value="SERINE_THREONINE-PROTEIN KINASE GREATWALL"/>
    <property type="match status" value="1"/>
</dbReference>
<feature type="domain" description="PPM-type phosphatase" evidence="11">
    <location>
        <begin position="39"/>
        <end position="282"/>
    </location>
</feature>
<dbReference type="SMART" id="SM00332">
    <property type="entry name" value="PP2Cc"/>
    <property type="match status" value="1"/>
</dbReference>
<dbReference type="SMART" id="SM00220">
    <property type="entry name" value="S_TKc"/>
    <property type="match status" value="1"/>
</dbReference>
<gene>
    <name evidence="12" type="ORF">EKG39_12135</name>
</gene>
<dbReference type="GO" id="GO:0004674">
    <property type="term" value="F:protein serine/threonine kinase activity"/>
    <property type="evidence" value="ECO:0007669"/>
    <property type="project" value="UniProtKB-KW"/>
</dbReference>
<name>A0A3S0JZ37_9GAMM</name>
<organism evidence="12 13">
    <name type="scientific">Shewanella atlantica</name>
    <dbReference type="NCBI Taxonomy" id="271099"/>
    <lineage>
        <taxon>Bacteria</taxon>
        <taxon>Pseudomonadati</taxon>
        <taxon>Pseudomonadota</taxon>
        <taxon>Gammaproteobacteria</taxon>
        <taxon>Alteromonadales</taxon>
        <taxon>Shewanellaceae</taxon>
        <taxon>Shewanella</taxon>
    </lineage>
</organism>
<dbReference type="Gene3D" id="3.30.200.20">
    <property type="entry name" value="Phosphorylase Kinase, domain 1"/>
    <property type="match status" value="1"/>
</dbReference>
<dbReference type="EMBL" id="RXNV01000004">
    <property type="protein sequence ID" value="RTR32173.1"/>
    <property type="molecule type" value="Genomic_DNA"/>
</dbReference>
<feature type="transmembrane region" description="Helical" evidence="9">
    <location>
        <begin position="600"/>
        <end position="617"/>
    </location>
</feature>
<dbReference type="SUPFAM" id="SSF56112">
    <property type="entry name" value="Protein kinase-like (PK-like)"/>
    <property type="match status" value="1"/>
</dbReference>